<sequence>MPLIELASVRLHPSLSSSPPPSSFSELWTKCLKIAGSASGIPFHLYRSTSDAQLFYLLGGWQTADDHISFLSTSEAVDLAKAIGQSMTVDIVRHIDGDIALLGVNRSRRIVVTTYKVPSASTNIDAWKEQWNTKDGAGGWDESAAVQKQHKAFKQMGEVTNSASAFGGNGSSDVKTWIWIEDATKKVDSDSRLLENSTVEGESVEIEYFIG</sequence>
<dbReference type="GeneID" id="25330609"/>
<dbReference type="Gene3D" id="3.30.70.100">
    <property type="match status" value="1"/>
</dbReference>
<dbReference type="Proteomes" id="UP000054342">
    <property type="component" value="Unassembled WGS sequence"/>
</dbReference>
<reference evidence="1 2" key="1">
    <citation type="submission" date="2015-01" db="EMBL/GenBank/DDBJ databases">
        <title>The Genome Sequence of Exophiala xenobiotica CBS118157.</title>
        <authorList>
            <consortium name="The Broad Institute Genomics Platform"/>
            <person name="Cuomo C."/>
            <person name="de Hoog S."/>
            <person name="Gorbushina A."/>
            <person name="Stielow B."/>
            <person name="Teixiera M."/>
            <person name="Abouelleil A."/>
            <person name="Chapman S.B."/>
            <person name="Priest M."/>
            <person name="Young S.K."/>
            <person name="Wortman J."/>
            <person name="Nusbaum C."/>
            <person name="Birren B."/>
        </authorList>
    </citation>
    <scope>NUCLEOTIDE SEQUENCE [LARGE SCALE GENOMIC DNA]</scope>
    <source>
        <strain evidence="1 2">CBS 118157</strain>
    </source>
</reference>
<evidence type="ECO:0000313" key="2">
    <source>
        <dbReference type="Proteomes" id="UP000054342"/>
    </source>
</evidence>
<gene>
    <name evidence="1" type="ORF">PV05_08701</name>
</gene>
<keyword evidence="2" id="KW-1185">Reference proteome</keyword>
<evidence type="ECO:0008006" key="3">
    <source>
        <dbReference type="Google" id="ProtNLM"/>
    </source>
</evidence>
<evidence type="ECO:0000313" key="1">
    <source>
        <dbReference type="EMBL" id="KIW53105.1"/>
    </source>
</evidence>
<dbReference type="AlphaFoldDB" id="A0A0D2EEN7"/>
<dbReference type="HOGENOM" id="CLU_1245396_0_0_1"/>
<proteinExistence type="predicted"/>
<protein>
    <recommendedName>
        <fullName evidence="3">ABM domain-containing protein</fullName>
    </recommendedName>
</protein>
<accession>A0A0D2EEN7</accession>
<dbReference type="EMBL" id="KN847321">
    <property type="protein sequence ID" value="KIW53105.1"/>
    <property type="molecule type" value="Genomic_DNA"/>
</dbReference>
<dbReference type="OrthoDB" id="5359669at2759"/>
<name>A0A0D2EEN7_9EURO</name>
<organism evidence="1 2">
    <name type="scientific">Exophiala xenobiotica</name>
    <dbReference type="NCBI Taxonomy" id="348802"/>
    <lineage>
        <taxon>Eukaryota</taxon>
        <taxon>Fungi</taxon>
        <taxon>Dikarya</taxon>
        <taxon>Ascomycota</taxon>
        <taxon>Pezizomycotina</taxon>
        <taxon>Eurotiomycetes</taxon>
        <taxon>Chaetothyriomycetidae</taxon>
        <taxon>Chaetothyriales</taxon>
        <taxon>Herpotrichiellaceae</taxon>
        <taxon>Exophiala</taxon>
    </lineage>
</organism>
<dbReference type="RefSeq" id="XP_013313689.1">
    <property type="nucleotide sequence ID" value="XM_013458235.1"/>
</dbReference>